<proteinExistence type="inferred from homology"/>
<dbReference type="Pfam" id="PF16916">
    <property type="entry name" value="ZT_dimer"/>
    <property type="match status" value="1"/>
</dbReference>
<keyword evidence="14" id="KW-1185">Reference proteome</keyword>
<evidence type="ECO:0000256" key="6">
    <source>
        <dbReference type="ARBA" id="ARBA00022989"/>
    </source>
</evidence>
<feature type="region of interest" description="Disordered" evidence="9">
    <location>
        <begin position="1"/>
        <end position="30"/>
    </location>
</feature>
<evidence type="ECO:0000256" key="3">
    <source>
        <dbReference type="ARBA" id="ARBA00022448"/>
    </source>
</evidence>
<gene>
    <name evidence="13" type="ORF">CA260_08080</name>
</gene>
<feature type="domain" description="Cation efflux protein cytoplasmic" evidence="12">
    <location>
        <begin position="238"/>
        <end position="311"/>
    </location>
</feature>
<dbReference type="InterPro" id="IPR002524">
    <property type="entry name" value="Cation_efflux"/>
</dbReference>
<keyword evidence="5" id="KW-0862">Zinc</keyword>
<evidence type="ECO:0000256" key="7">
    <source>
        <dbReference type="ARBA" id="ARBA00023065"/>
    </source>
</evidence>
<comment type="similarity">
    <text evidence="2">Belongs to the cation diffusion facilitator (CDF) transporter (TC 2.A.4) family. SLC30A subfamily.</text>
</comment>
<sequence>MSTSHAHTHDDHDHDHHDHAHGHDHDHAHDHARISGRERKLIFAFALTTLMMLVEMVGGFWSGSLALVADAGHMLIDALALLLAIAGAWFAKRPADARRSYGYGRLEVLAGFVNALTQFVLVAFIAYEAVTRLFNPAHILSGMMLVVAIVGLFVNLLVLRTLHGHAHDDVNLAGATLHVLGDLLGSVAAVVAALLVRWLEWNWADPVLSLLVSLLILNSAWRLLRRSSHILLEGVPEGLNMGDVADALRAADPSIRDIHHVHVWQLASGSRMATLHAELHEGHRSALAITAINRVLAERFGVQHATVQVDTEQCPDHARDCGGQGRR</sequence>
<feature type="domain" description="Cation efflux protein transmembrane" evidence="11">
    <location>
        <begin position="41"/>
        <end position="232"/>
    </location>
</feature>
<dbReference type="InterPro" id="IPR050681">
    <property type="entry name" value="CDF/SLC30A"/>
</dbReference>
<dbReference type="EMBL" id="NFZS01000001">
    <property type="protein sequence ID" value="RAO77805.1"/>
    <property type="molecule type" value="Genomic_DNA"/>
</dbReference>
<evidence type="ECO:0000256" key="9">
    <source>
        <dbReference type="SAM" id="MobiDB-lite"/>
    </source>
</evidence>
<comment type="caution">
    <text evidence="13">The sequence shown here is derived from an EMBL/GenBank/DDBJ whole genome shotgun (WGS) entry which is preliminary data.</text>
</comment>
<dbReference type="SUPFAM" id="SSF160240">
    <property type="entry name" value="Cation efflux protein cytoplasmic domain-like"/>
    <property type="match status" value="1"/>
</dbReference>
<protein>
    <submittedName>
        <fullName evidence="13">Cation transporter</fullName>
    </submittedName>
</protein>
<keyword evidence="6 10" id="KW-1133">Transmembrane helix</keyword>
<feature type="transmembrane region" description="Helical" evidence="10">
    <location>
        <begin position="170"/>
        <end position="195"/>
    </location>
</feature>
<evidence type="ECO:0000313" key="13">
    <source>
        <dbReference type="EMBL" id="RAO77805.1"/>
    </source>
</evidence>
<evidence type="ECO:0000256" key="5">
    <source>
        <dbReference type="ARBA" id="ARBA00022906"/>
    </source>
</evidence>
<organism evidence="13 14">
    <name type="scientific">Dyella jiangningensis</name>
    <dbReference type="NCBI Taxonomy" id="1379159"/>
    <lineage>
        <taxon>Bacteria</taxon>
        <taxon>Pseudomonadati</taxon>
        <taxon>Pseudomonadota</taxon>
        <taxon>Gammaproteobacteria</taxon>
        <taxon>Lysobacterales</taxon>
        <taxon>Rhodanobacteraceae</taxon>
        <taxon>Dyella</taxon>
    </lineage>
</organism>
<keyword evidence="8 10" id="KW-0472">Membrane</keyword>
<dbReference type="InterPro" id="IPR027470">
    <property type="entry name" value="Cation_efflux_CTD"/>
</dbReference>
<evidence type="ECO:0000259" key="11">
    <source>
        <dbReference type="Pfam" id="PF01545"/>
    </source>
</evidence>
<dbReference type="AlphaFoldDB" id="A0A328PBZ5"/>
<evidence type="ECO:0000256" key="8">
    <source>
        <dbReference type="ARBA" id="ARBA00023136"/>
    </source>
</evidence>
<dbReference type="InterPro" id="IPR058533">
    <property type="entry name" value="Cation_efflux_TM"/>
</dbReference>
<dbReference type="InterPro" id="IPR036837">
    <property type="entry name" value="Cation_efflux_CTD_sf"/>
</dbReference>
<evidence type="ECO:0000256" key="4">
    <source>
        <dbReference type="ARBA" id="ARBA00022692"/>
    </source>
</evidence>
<evidence type="ECO:0000256" key="10">
    <source>
        <dbReference type="SAM" id="Phobius"/>
    </source>
</evidence>
<evidence type="ECO:0000259" key="12">
    <source>
        <dbReference type="Pfam" id="PF16916"/>
    </source>
</evidence>
<feature type="compositionally biased region" description="Basic and acidic residues" evidence="9">
    <location>
        <begin position="7"/>
        <end position="30"/>
    </location>
</feature>
<dbReference type="GO" id="GO:0005385">
    <property type="term" value="F:zinc ion transmembrane transporter activity"/>
    <property type="evidence" value="ECO:0007669"/>
    <property type="project" value="TreeGrafter"/>
</dbReference>
<dbReference type="NCBIfam" id="TIGR01297">
    <property type="entry name" value="CDF"/>
    <property type="match status" value="1"/>
</dbReference>
<dbReference type="PANTHER" id="PTHR11562">
    <property type="entry name" value="CATION EFFLUX PROTEIN/ ZINC TRANSPORTER"/>
    <property type="match status" value="1"/>
</dbReference>
<keyword evidence="3" id="KW-0813">Transport</keyword>
<dbReference type="PANTHER" id="PTHR11562:SF17">
    <property type="entry name" value="RE54080P-RELATED"/>
    <property type="match status" value="1"/>
</dbReference>
<dbReference type="InterPro" id="IPR027469">
    <property type="entry name" value="Cation_efflux_TMD_sf"/>
</dbReference>
<feature type="transmembrane region" description="Helical" evidence="10">
    <location>
        <begin position="103"/>
        <end position="127"/>
    </location>
</feature>
<feature type="transmembrane region" description="Helical" evidence="10">
    <location>
        <begin position="41"/>
        <end position="61"/>
    </location>
</feature>
<keyword evidence="7" id="KW-0406">Ion transport</keyword>
<dbReference type="GO" id="GO:0005886">
    <property type="term" value="C:plasma membrane"/>
    <property type="evidence" value="ECO:0007669"/>
    <property type="project" value="TreeGrafter"/>
</dbReference>
<feature type="transmembrane region" description="Helical" evidence="10">
    <location>
        <begin position="73"/>
        <end position="91"/>
    </location>
</feature>
<evidence type="ECO:0000256" key="1">
    <source>
        <dbReference type="ARBA" id="ARBA00004141"/>
    </source>
</evidence>
<dbReference type="Pfam" id="PF01545">
    <property type="entry name" value="Cation_efflux"/>
    <property type="match status" value="1"/>
</dbReference>
<dbReference type="Gene3D" id="1.20.1510.10">
    <property type="entry name" value="Cation efflux protein transmembrane domain"/>
    <property type="match status" value="1"/>
</dbReference>
<keyword evidence="4 10" id="KW-0812">Transmembrane</keyword>
<name>A0A328PBZ5_9GAMM</name>
<evidence type="ECO:0000256" key="2">
    <source>
        <dbReference type="ARBA" id="ARBA00008873"/>
    </source>
</evidence>
<keyword evidence="5" id="KW-0864">Zinc transport</keyword>
<evidence type="ECO:0000313" key="14">
    <source>
        <dbReference type="Proteomes" id="UP000248926"/>
    </source>
</evidence>
<dbReference type="Proteomes" id="UP000248926">
    <property type="component" value="Unassembled WGS sequence"/>
</dbReference>
<feature type="transmembrane region" description="Helical" evidence="10">
    <location>
        <begin position="139"/>
        <end position="158"/>
    </location>
</feature>
<dbReference type="OrthoDB" id="9809646at2"/>
<reference evidence="13 14" key="1">
    <citation type="journal article" date="2018" name="Genet. Mol. Biol.">
        <title>The genome sequence of Dyella jiangningensis FCAV SCS01 from a lignocellulose-decomposing microbial consortium metagenome reveals potential for biotechnological applications.</title>
        <authorList>
            <person name="Desiderato J.G."/>
            <person name="Alvarenga D.O."/>
            <person name="Constancio M.T.L."/>
            <person name="Alves L.M.C."/>
            <person name="Varani A.M."/>
        </authorList>
    </citation>
    <scope>NUCLEOTIDE SEQUENCE [LARGE SCALE GENOMIC DNA]</scope>
    <source>
        <strain evidence="13 14">FCAV SCS01</strain>
    </source>
</reference>
<accession>A0A328PBZ5</accession>
<dbReference type="RefSeq" id="WP_111982234.1">
    <property type="nucleotide sequence ID" value="NZ_NFZS01000001.1"/>
</dbReference>
<comment type="subcellular location">
    <subcellularLocation>
        <location evidence="1">Membrane</location>
        <topology evidence="1">Multi-pass membrane protein</topology>
    </subcellularLocation>
</comment>
<dbReference type="SUPFAM" id="SSF161111">
    <property type="entry name" value="Cation efflux protein transmembrane domain-like"/>
    <property type="match status" value="1"/>
</dbReference>
<feature type="transmembrane region" description="Helical" evidence="10">
    <location>
        <begin position="207"/>
        <end position="224"/>
    </location>
</feature>